<dbReference type="AlphaFoldDB" id="A0A7C8IAF0"/>
<sequence>MSELDSRFVKRGVWVDVEKGPVMGKTITANTQTGAFAIALLAIFSSLATAHLWHLATFAIHQVRANGRARDALFRQQQAILRTLPTPGALIADSLKLFWHWRSKKGISNALLRISLQVVLAVAFVAMTWAASIFSSLVVDTTNLQVLVSSPFCGFIDQTFENSNDIALTYTTVVDTVVEPFAEDCYLNANESLPARCDALIRPQNLFTTEKVDCPFDSSMCVGNDKPAINIDSGLIDLNEFGLNLQKQDRVQFRKSTTCTVLPTENRTTIISASDFQELNRPALPQEELLLMHYGDVLHYEYWKNATFLWPLTGANTTSKFDVRASFAYGSEELRDNGTQVLLPEMQRDDADISFKMIAKNYIMYRETNEDPVFSAHKTHPIITNMGQTGDRYYSDFPTSVIACSQQFQYCVAQKKGKPICSSLSGLPVTLTHANFPAANDVQLALLQVLMTSSVVFDQTTSKTLDAQAANWDGEITSLPNNQWEKEVIRWEAIAWAGIQSLITDYAIGPSQRDPRVAAYVRPASTPSEKTLCASQKMQKSGNFVNINVFGLSLIISFALVIVTLDIALLKLLVFISGFRRLTGLSSRLNRWTQDGVLQLQRRAYEAQGKGSWVNFDDDVPLTREEEALGDLPVESVSLEGVLVGMGMRMDLGSGDSGRGSGEEVFSPRALRNAKTWATQDTIVACSPMASKESGLKG</sequence>
<evidence type="ECO:0000256" key="1">
    <source>
        <dbReference type="SAM" id="Phobius"/>
    </source>
</evidence>
<feature type="transmembrane region" description="Helical" evidence="1">
    <location>
        <begin position="35"/>
        <end position="60"/>
    </location>
</feature>
<dbReference type="OrthoDB" id="3540210at2759"/>
<evidence type="ECO:0000313" key="2">
    <source>
        <dbReference type="EMBL" id="KAF2873346.1"/>
    </source>
</evidence>
<accession>A0A7C8IAF0</accession>
<name>A0A7C8IAF0_9PLEO</name>
<keyword evidence="3" id="KW-1185">Reference proteome</keyword>
<keyword evidence="1" id="KW-0472">Membrane</keyword>
<feature type="transmembrane region" description="Helical" evidence="1">
    <location>
        <begin position="549"/>
        <end position="574"/>
    </location>
</feature>
<dbReference type="EMBL" id="JAADJZ010000007">
    <property type="protein sequence ID" value="KAF2873346.1"/>
    <property type="molecule type" value="Genomic_DNA"/>
</dbReference>
<reference evidence="2 3" key="1">
    <citation type="submission" date="2020-01" db="EMBL/GenBank/DDBJ databases">
        <authorList>
            <consortium name="DOE Joint Genome Institute"/>
            <person name="Haridas S."/>
            <person name="Albert R."/>
            <person name="Binder M."/>
            <person name="Bloem J."/>
            <person name="Labutti K."/>
            <person name="Salamov A."/>
            <person name="Andreopoulos B."/>
            <person name="Baker S.E."/>
            <person name="Barry K."/>
            <person name="Bills G."/>
            <person name="Bluhm B.H."/>
            <person name="Cannon C."/>
            <person name="Castanera R."/>
            <person name="Culley D.E."/>
            <person name="Daum C."/>
            <person name="Ezra D."/>
            <person name="Gonzalez J.B."/>
            <person name="Henrissat B."/>
            <person name="Kuo A."/>
            <person name="Liang C."/>
            <person name="Lipzen A."/>
            <person name="Lutzoni F."/>
            <person name="Magnuson J."/>
            <person name="Mondo S."/>
            <person name="Nolan M."/>
            <person name="Ohm R."/>
            <person name="Pangilinan J."/>
            <person name="Park H.-J.H."/>
            <person name="Ramirez L."/>
            <person name="Alfaro M."/>
            <person name="Sun H."/>
            <person name="Tritt A."/>
            <person name="Yoshinaga Y."/>
            <person name="Zwiers L.-H.L."/>
            <person name="Turgeon B.G."/>
            <person name="Goodwin S.B."/>
            <person name="Spatafora J.W."/>
            <person name="Crous P.W."/>
            <person name="Grigoriev I.V."/>
        </authorList>
    </citation>
    <scope>NUCLEOTIDE SEQUENCE [LARGE SCALE GENOMIC DNA]</scope>
    <source>
        <strain evidence="2 3">CBS 611.86</strain>
    </source>
</reference>
<gene>
    <name evidence="2" type="ORF">BDV95DRAFT_592730</name>
</gene>
<evidence type="ECO:0000313" key="3">
    <source>
        <dbReference type="Proteomes" id="UP000481861"/>
    </source>
</evidence>
<dbReference type="Proteomes" id="UP000481861">
    <property type="component" value="Unassembled WGS sequence"/>
</dbReference>
<comment type="caution">
    <text evidence="2">The sequence shown here is derived from an EMBL/GenBank/DDBJ whole genome shotgun (WGS) entry which is preliminary data.</text>
</comment>
<organism evidence="2 3">
    <name type="scientific">Massariosphaeria phaeospora</name>
    <dbReference type="NCBI Taxonomy" id="100035"/>
    <lineage>
        <taxon>Eukaryota</taxon>
        <taxon>Fungi</taxon>
        <taxon>Dikarya</taxon>
        <taxon>Ascomycota</taxon>
        <taxon>Pezizomycotina</taxon>
        <taxon>Dothideomycetes</taxon>
        <taxon>Pleosporomycetidae</taxon>
        <taxon>Pleosporales</taxon>
        <taxon>Pleosporales incertae sedis</taxon>
        <taxon>Massariosphaeria</taxon>
    </lineage>
</organism>
<feature type="transmembrane region" description="Helical" evidence="1">
    <location>
        <begin position="110"/>
        <end position="134"/>
    </location>
</feature>
<proteinExistence type="predicted"/>
<protein>
    <submittedName>
        <fullName evidence="2">Uncharacterized protein</fullName>
    </submittedName>
</protein>
<keyword evidence="1" id="KW-0812">Transmembrane</keyword>
<keyword evidence="1" id="KW-1133">Transmembrane helix</keyword>